<dbReference type="InterPro" id="IPR010982">
    <property type="entry name" value="Lambda_DNA-bd_dom_sf"/>
</dbReference>
<dbReference type="Proteomes" id="UP001597108">
    <property type="component" value="Unassembled WGS sequence"/>
</dbReference>
<dbReference type="InterPro" id="IPR001387">
    <property type="entry name" value="Cro/C1-type_HTH"/>
</dbReference>
<dbReference type="RefSeq" id="WP_386079344.1">
    <property type="nucleotide sequence ID" value="NZ_JBHTJT010000060.1"/>
</dbReference>
<evidence type="ECO:0000313" key="2">
    <source>
        <dbReference type="EMBL" id="MFD0982822.1"/>
    </source>
</evidence>
<organism evidence="2 3">
    <name type="scientific">Tropicimonas aquimaris</name>
    <dbReference type="NCBI Taxonomy" id="914152"/>
    <lineage>
        <taxon>Bacteria</taxon>
        <taxon>Pseudomonadati</taxon>
        <taxon>Pseudomonadota</taxon>
        <taxon>Alphaproteobacteria</taxon>
        <taxon>Rhodobacterales</taxon>
        <taxon>Roseobacteraceae</taxon>
        <taxon>Tropicimonas</taxon>
    </lineage>
</organism>
<dbReference type="PROSITE" id="PS50943">
    <property type="entry name" value="HTH_CROC1"/>
    <property type="match status" value="1"/>
</dbReference>
<name>A0ABW3IXB5_9RHOB</name>
<gene>
    <name evidence="2" type="ORF">ACFQ2S_24610</name>
</gene>
<protein>
    <submittedName>
        <fullName evidence="2">Helix-turn-helix domain-containing protein</fullName>
    </submittedName>
</protein>
<evidence type="ECO:0000259" key="1">
    <source>
        <dbReference type="PROSITE" id="PS50943"/>
    </source>
</evidence>
<dbReference type="Pfam" id="PF12844">
    <property type="entry name" value="HTH_19"/>
    <property type="match status" value="1"/>
</dbReference>
<dbReference type="EMBL" id="JBHTJT010000060">
    <property type="protein sequence ID" value="MFD0982822.1"/>
    <property type="molecule type" value="Genomic_DNA"/>
</dbReference>
<keyword evidence="3" id="KW-1185">Reference proteome</keyword>
<dbReference type="CDD" id="cd00093">
    <property type="entry name" value="HTH_XRE"/>
    <property type="match status" value="1"/>
</dbReference>
<dbReference type="Gene3D" id="1.10.260.40">
    <property type="entry name" value="lambda repressor-like DNA-binding domains"/>
    <property type="match status" value="1"/>
</dbReference>
<feature type="domain" description="HTH cro/C1-type" evidence="1">
    <location>
        <begin position="17"/>
        <end position="72"/>
    </location>
</feature>
<comment type="caution">
    <text evidence="2">The sequence shown here is derived from an EMBL/GenBank/DDBJ whole genome shotgun (WGS) entry which is preliminary data.</text>
</comment>
<sequence>MGDLELFKERREIGARLRSRRKELALTQCELAAFLGHKGSYRINQIELGRQRLYAEELPRLCEKLNCTYSDIIGKGDCGEG</sequence>
<dbReference type="SUPFAM" id="SSF47413">
    <property type="entry name" value="lambda repressor-like DNA-binding domains"/>
    <property type="match status" value="1"/>
</dbReference>
<proteinExistence type="predicted"/>
<accession>A0ABW3IXB5</accession>
<evidence type="ECO:0000313" key="3">
    <source>
        <dbReference type="Proteomes" id="UP001597108"/>
    </source>
</evidence>
<reference evidence="3" key="1">
    <citation type="journal article" date="2019" name="Int. J. Syst. Evol. Microbiol.">
        <title>The Global Catalogue of Microorganisms (GCM) 10K type strain sequencing project: providing services to taxonomists for standard genome sequencing and annotation.</title>
        <authorList>
            <consortium name="The Broad Institute Genomics Platform"/>
            <consortium name="The Broad Institute Genome Sequencing Center for Infectious Disease"/>
            <person name="Wu L."/>
            <person name="Ma J."/>
        </authorList>
    </citation>
    <scope>NUCLEOTIDE SEQUENCE [LARGE SCALE GENOMIC DNA]</scope>
    <source>
        <strain evidence="3">CCUG 60524</strain>
    </source>
</reference>